<reference evidence="2" key="1">
    <citation type="submission" date="2025-08" db="UniProtKB">
        <authorList>
            <consortium name="RefSeq"/>
        </authorList>
    </citation>
    <scope>IDENTIFICATION</scope>
    <source>
        <tissue evidence="2">Whole body</tissue>
    </source>
</reference>
<dbReference type="RefSeq" id="XP_017890239.1">
    <property type="nucleotide sequence ID" value="XM_018034750.2"/>
</dbReference>
<accession>A0AAJ7NDS4</accession>
<evidence type="ECO:0000313" key="1">
    <source>
        <dbReference type="Proteomes" id="UP000694925"/>
    </source>
</evidence>
<gene>
    <name evidence="2" type="primary">LOC108631054</name>
</gene>
<sequence length="113" mass="12872">MENLEQQCEDAVFELCDAREQFPSLCANELTKCIQIKNDINMSKVSGKPSVIDKSSTSEKGERLDLNVNQEEICFDHLDSRLQNVISTLNNLKAVVDQTEREKQCPIKKLLQD</sequence>
<protein>
    <submittedName>
        <fullName evidence="2">Uncharacterized protein LOC108631054</fullName>
    </submittedName>
</protein>
<name>A0AAJ7NDS4_9HYME</name>
<dbReference type="KEGG" id="ccal:108631054"/>
<proteinExistence type="predicted"/>
<dbReference type="AlphaFoldDB" id="A0AAJ7NDS4"/>
<keyword evidence="1" id="KW-1185">Reference proteome</keyword>
<dbReference type="Proteomes" id="UP000694925">
    <property type="component" value="Unplaced"/>
</dbReference>
<evidence type="ECO:0000313" key="2">
    <source>
        <dbReference type="RefSeq" id="XP_017890239.1"/>
    </source>
</evidence>
<organism evidence="1 2">
    <name type="scientific">Ceratina calcarata</name>
    <dbReference type="NCBI Taxonomy" id="156304"/>
    <lineage>
        <taxon>Eukaryota</taxon>
        <taxon>Metazoa</taxon>
        <taxon>Ecdysozoa</taxon>
        <taxon>Arthropoda</taxon>
        <taxon>Hexapoda</taxon>
        <taxon>Insecta</taxon>
        <taxon>Pterygota</taxon>
        <taxon>Neoptera</taxon>
        <taxon>Endopterygota</taxon>
        <taxon>Hymenoptera</taxon>
        <taxon>Apocrita</taxon>
        <taxon>Aculeata</taxon>
        <taxon>Apoidea</taxon>
        <taxon>Anthophila</taxon>
        <taxon>Apidae</taxon>
        <taxon>Ceratina</taxon>
        <taxon>Zadontomerus</taxon>
    </lineage>
</organism>
<dbReference type="GeneID" id="108631054"/>